<dbReference type="AlphaFoldDB" id="I4D2T1"/>
<keyword evidence="2" id="KW-0274">FAD</keyword>
<dbReference type="InterPro" id="IPR024719">
    <property type="entry name" value="HpaB/PvcC/4-BUDH_C"/>
</dbReference>
<evidence type="ECO:0000259" key="5">
    <source>
        <dbReference type="Pfam" id="PF11794"/>
    </source>
</evidence>
<dbReference type="KEGG" id="dai:Desaci_1066"/>
<keyword evidence="7" id="KW-1185">Reference proteome</keyword>
<dbReference type="PANTHER" id="PTHR36117">
    <property type="entry name" value="4-HYDROXYPHENYLACETATE 3-MONOOXYGENASE-RELATED"/>
    <property type="match status" value="1"/>
</dbReference>
<reference evidence="6 7" key="1">
    <citation type="journal article" date="2012" name="J. Bacteriol.">
        <title>Complete genome sequences of Desulfosporosinus orientis DSM765T, Desulfosporosinus youngiae DSM17734T, Desulfosporosinus meridiei DSM13257T, and Desulfosporosinus acidiphilus DSM22704T.</title>
        <authorList>
            <person name="Pester M."/>
            <person name="Brambilla E."/>
            <person name="Alazard D."/>
            <person name="Rattei T."/>
            <person name="Weinmaier T."/>
            <person name="Han J."/>
            <person name="Lucas S."/>
            <person name="Lapidus A."/>
            <person name="Cheng J.F."/>
            <person name="Goodwin L."/>
            <person name="Pitluck S."/>
            <person name="Peters L."/>
            <person name="Ovchinnikova G."/>
            <person name="Teshima H."/>
            <person name="Detter J.C."/>
            <person name="Han C.S."/>
            <person name="Tapia R."/>
            <person name="Land M.L."/>
            <person name="Hauser L."/>
            <person name="Kyrpides N.C."/>
            <person name="Ivanova N.N."/>
            <person name="Pagani I."/>
            <person name="Huntmann M."/>
            <person name="Wei C.L."/>
            <person name="Davenport K.W."/>
            <person name="Daligault H."/>
            <person name="Chain P.S."/>
            <person name="Chen A."/>
            <person name="Mavromatis K."/>
            <person name="Markowitz V."/>
            <person name="Szeto E."/>
            <person name="Mikhailova N."/>
            <person name="Pati A."/>
            <person name="Wagner M."/>
            <person name="Woyke T."/>
            <person name="Ollivier B."/>
            <person name="Klenk H.P."/>
            <person name="Spring S."/>
            <person name="Loy A."/>
        </authorList>
    </citation>
    <scope>NUCLEOTIDE SEQUENCE [LARGE SCALE GENOMIC DNA]</scope>
    <source>
        <strain evidence="7">DSM 22704 / JCM 16185 / SJ4</strain>
    </source>
</reference>
<sequence length="490" mass="54812">MRTRAQYLERLSKMNRNLYANGEKIDRLDPRQEGALNIMGLTFDAAWDPASKDLCTATSHLTGQTINRFNHIHQSPEDLHKKQDMTRLLCNKVGGCIQRCMGIDAANAINAVSYEAQKSSKAKTAYHDNFLRWLERFQTEDLVASCAQTDVKGERLKRPAEQTDPDMYVHVVEERSDGIVVRGSKVHISEASISDEILVVPNRALQKGEEAYAVSFAVPSDYEGIKQVVHYHQNRKRDFYQRGIETGYTDSYIIFEDCFIPWERVFLCGEIQHGGLAALLFALFHRHSYSGCKPASLDYVIGLASLAAEINGIGKTHNVREMLSELIMTGELGYAAGFTASALAKPEVYMPGMGMVPYGPGSFIPNSIYANVGRCLTGEAVFQEQEILCNIAGGMPATFPFERDLMNPETKQLLEKYLNRNPQIPIEDQIKFWLNFIDFGLSGYAGTSQYGAYHGGGSPIMEQIAITSQYDIESKKDIVREIAGMTPRKK</sequence>
<name>I4D2T1_DESAJ</name>
<organism evidence="6 7">
    <name type="scientific">Desulfosporosinus acidiphilus (strain DSM 22704 / JCM 16185 / SJ4)</name>
    <dbReference type="NCBI Taxonomy" id="646529"/>
    <lineage>
        <taxon>Bacteria</taxon>
        <taxon>Bacillati</taxon>
        <taxon>Bacillota</taxon>
        <taxon>Clostridia</taxon>
        <taxon>Eubacteriales</taxon>
        <taxon>Desulfitobacteriaceae</taxon>
        <taxon>Desulfosporosinus</taxon>
    </lineage>
</organism>
<dbReference type="OrthoDB" id="9785230at2"/>
<dbReference type="InterPro" id="IPR024674">
    <property type="entry name" value="HpaB/PvcC/4-BUDH_N"/>
</dbReference>
<dbReference type="Gene3D" id="2.40.110.10">
    <property type="entry name" value="Butyryl-CoA Dehydrogenase, subunit A, domain 2"/>
    <property type="match status" value="1"/>
</dbReference>
<proteinExistence type="predicted"/>
<dbReference type="SUPFAM" id="SSF56645">
    <property type="entry name" value="Acyl-CoA dehydrogenase NM domain-like"/>
    <property type="match status" value="1"/>
</dbReference>
<dbReference type="RefSeq" id="WP_014826113.1">
    <property type="nucleotide sequence ID" value="NC_018068.1"/>
</dbReference>
<dbReference type="eggNOG" id="COG2368">
    <property type="taxonomic scope" value="Bacteria"/>
</dbReference>
<dbReference type="Pfam" id="PF11794">
    <property type="entry name" value="HpaB_N"/>
    <property type="match status" value="1"/>
</dbReference>
<dbReference type="HOGENOM" id="CLU_023920_1_0_9"/>
<feature type="domain" description="HpaB/PvcC/4-BUDH C-terminal" evidence="4">
    <location>
        <begin position="280"/>
        <end position="484"/>
    </location>
</feature>
<accession>I4D2T1</accession>
<dbReference type="SUPFAM" id="SSF47203">
    <property type="entry name" value="Acyl-CoA dehydrogenase C-terminal domain-like"/>
    <property type="match status" value="1"/>
</dbReference>
<dbReference type="STRING" id="646529.Desaci_1066"/>
<protein>
    <submittedName>
        <fullName evidence="6">Aromatic ring hydroxylase</fullName>
    </submittedName>
</protein>
<evidence type="ECO:0000256" key="3">
    <source>
        <dbReference type="ARBA" id="ARBA00023002"/>
    </source>
</evidence>
<evidence type="ECO:0000313" key="6">
    <source>
        <dbReference type="EMBL" id="AFM40105.1"/>
    </source>
</evidence>
<keyword evidence="1" id="KW-0285">Flavoprotein</keyword>
<dbReference type="EMBL" id="CP003639">
    <property type="protein sequence ID" value="AFM40105.1"/>
    <property type="molecule type" value="Genomic_DNA"/>
</dbReference>
<dbReference type="GO" id="GO:0016627">
    <property type="term" value="F:oxidoreductase activity, acting on the CH-CH group of donors"/>
    <property type="evidence" value="ECO:0007669"/>
    <property type="project" value="InterPro"/>
</dbReference>
<dbReference type="Gene3D" id="1.10.3140.10">
    <property type="entry name" value="4-hydroxybutyryl-coa dehydratase, domain 1"/>
    <property type="match status" value="1"/>
</dbReference>
<dbReference type="Proteomes" id="UP000002892">
    <property type="component" value="Chromosome"/>
</dbReference>
<dbReference type="InterPro" id="IPR046373">
    <property type="entry name" value="Acyl-CoA_Oxase/DH_mid-dom_sf"/>
</dbReference>
<dbReference type="InterPro" id="IPR009100">
    <property type="entry name" value="AcylCoA_DH/oxidase_NM_dom_sf"/>
</dbReference>
<dbReference type="PANTHER" id="PTHR36117:SF3">
    <property type="entry name" value="4-HYDROXYPHENYLACETATE 3-MONOOXYGENASE-RELATED"/>
    <property type="match status" value="1"/>
</dbReference>
<keyword evidence="3" id="KW-0560">Oxidoreductase</keyword>
<gene>
    <name evidence="6" type="ordered locus">Desaci_1066</name>
</gene>
<dbReference type="InterPro" id="IPR036250">
    <property type="entry name" value="AcylCo_DH-like_C"/>
</dbReference>
<evidence type="ECO:0000256" key="2">
    <source>
        <dbReference type="ARBA" id="ARBA00022827"/>
    </source>
</evidence>
<dbReference type="Pfam" id="PF03241">
    <property type="entry name" value="HpaB"/>
    <property type="match status" value="1"/>
</dbReference>
<feature type="domain" description="HpaB/PvcC/4-BUDH N-terminal" evidence="5">
    <location>
        <begin position="3"/>
        <end position="267"/>
    </location>
</feature>
<evidence type="ECO:0000313" key="7">
    <source>
        <dbReference type="Proteomes" id="UP000002892"/>
    </source>
</evidence>
<evidence type="ECO:0000259" key="4">
    <source>
        <dbReference type="Pfam" id="PF03241"/>
    </source>
</evidence>
<dbReference type="InterPro" id="IPR004925">
    <property type="entry name" value="HpaB/PvcC/4-BUDH"/>
</dbReference>
<dbReference type="Gene3D" id="1.20.140.10">
    <property type="entry name" value="Butyryl-CoA Dehydrogenase, subunit A, domain 3"/>
    <property type="match status" value="1"/>
</dbReference>
<dbReference type="PIRSF" id="PIRSF000331">
    <property type="entry name" value="HpaA_HpaB"/>
    <property type="match status" value="1"/>
</dbReference>
<evidence type="ECO:0000256" key="1">
    <source>
        <dbReference type="ARBA" id="ARBA00022630"/>
    </source>
</evidence>